<feature type="transmembrane region" description="Helical" evidence="1">
    <location>
        <begin position="103"/>
        <end position="126"/>
    </location>
</feature>
<proteinExistence type="predicted"/>
<keyword evidence="1" id="KW-0472">Membrane</keyword>
<evidence type="ECO:0000256" key="1">
    <source>
        <dbReference type="SAM" id="Phobius"/>
    </source>
</evidence>
<dbReference type="EMBL" id="VBAL01000139">
    <property type="protein sequence ID" value="TMI99274.1"/>
    <property type="molecule type" value="Genomic_DNA"/>
</dbReference>
<sequence>MSSRFTAAAAPASTDLGAKLVALAGLGLVGYGLMFLIRNFTGFIELGLTPEHVGGTPEQIRAFSPHLYYYISHLQVAVAAFIIALGVAVIALAWRGIRTRQRWALWTAFVAPVIAVGLALPLHYVYGLATLGHLGLIYLDAAILLVGTVLAYKELAR</sequence>
<name>A0A537KU46_9BACT</name>
<organism evidence="2 3">
    <name type="scientific">Candidatus Segetimicrobium genomatis</name>
    <dbReference type="NCBI Taxonomy" id="2569760"/>
    <lineage>
        <taxon>Bacteria</taxon>
        <taxon>Bacillati</taxon>
        <taxon>Candidatus Sysuimicrobiota</taxon>
        <taxon>Candidatus Sysuimicrobiia</taxon>
        <taxon>Candidatus Sysuimicrobiales</taxon>
        <taxon>Candidatus Segetimicrobiaceae</taxon>
        <taxon>Candidatus Segetimicrobium</taxon>
    </lineage>
</organism>
<accession>A0A537KU46</accession>
<dbReference type="Proteomes" id="UP000319353">
    <property type="component" value="Unassembled WGS sequence"/>
</dbReference>
<feature type="transmembrane region" description="Helical" evidence="1">
    <location>
        <begin position="20"/>
        <end position="37"/>
    </location>
</feature>
<comment type="caution">
    <text evidence="2">The sequence shown here is derived from an EMBL/GenBank/DDBJ whole genome shotgun (WGS) entry which is preliminary data.</text>
</comment>
<evidence type="ECO:0000313" key="2">
    <source>
        <dbReference type="EMBL" id="TMI99274.1"/>
    </source>
</evidence>
<keyword evidence="1" id="KW-1133">Transmembrane helix</keyword>
<dbReference type="AlphaFoldDB" id="A0A537KU46"/>
<evidence type="ECO:0008006" key="4">
    <source>
        <dbReference type="Google" id="ProtNLM"/>
    </source>
</evidence>
<keyword evidence="1" id="KW-0812">Transmembrane</keyword>
<feature type="transmembrane region" description="Helical" evidence="1">
    <location>
        <begin position="132"/>
        <end position="152"/>
    </location>
</feature>
<reference evidence="2 3" key="1">
    <citation type="journal article" date="2019" name="Nat. Microbiol.">
        <title>Mediterranean grassland soil C-N compound turnover is dependent on rainfall and depth, and is mediated by genomically divergent microorganisms.</title>
        <authorList>
            <person name="Diamond S."/>
            <person name="Andeer P.F."/>
            <person name="Li Z."/>
            <person name="Crits-Christoph A."/>
            <person name="Burstein D."/>
            <person name="Anantharaman K."/>
            <person name="Lane K.R."/>
            <person name="Thomas B.C."/>
            <person name="Pan C."/>
            <person name="Northen T.R."/>
            <person name="Banfield J.F."/>
        </authorList>
    </citation>
    <scope>NUCLEOTIDE SEQUENCE [LARGE SCALE GENOMIC DNA]</scope>
    <source>
        <strain evidence="2">NP_4</strain>
    </source>
</reference>
<gene>
    <name evidence="2" type="ORF">E6H01_11350</name>
</gene>
<feature type="transmembrane region" description="Helical" evidence="1">
    <location>
        <begin position="67"/>
        <end position="94"/>
    </location>
</feature>
<evidence type="ECO:0000313" key="3">
    <source>
        <dbReference type="Proteomes" id="UP000319353"/>
    </source>
</evidence>
<protein>
    <recommendedName>
        <fullName evidence="4">DUF2127 domain-containing protein</fullName>
    </recommendedName>
</protein>